<keyword evidence="2" id="KW-1185">Reference proteome</keyword>
<accession>A0ABQ9CQX9</accession>
<protein>
    <submittedName>
        <fullName evidence="1">Uncharacterized protein</fullName>
    </submittedName>
</protein>
<name>A0ABQ9CQX9_9PASS</name>
<comment type="caution">
    <text evidence="1">The sequence shown here is derived from an EMBL/GenBank/DDBJ whole genome shotgun (WGS) entry which is preliminary data.</text>
</comment>
<dbReference type="Proteomes" id="UP001145742">
    <property type="component" value="Unassembled WGS sequence"/>
</dbReference>
<evidence type="ECO:0000313" key="1">
    <source>
        <dbReference type="EMBL" id="KAJ7404094.1"/>
    </source>
</evidence>
<organism evidence="1 2">
    <name type="scientific">Willisornis vidua</name>
    <name type="common">Xingu scale-backed antbird</name>
    <dbReference type="NCBI Taxonomy" id="1566151"/>
    <lineage>
        <taxon>Eukaryota</taxon>
        <taxon>Metazoa</taxon>
        <taxon>Chordata</taxon>
        <taxon>Craniata</taxon>
        <taxon>Vertebrata</taxon>
        <taxon>Euteleostomi</taxon>
        <taxon>Archelosauria</taxon>
        <taxon>Archosauria</taxon>
        <taxon>Dinosauria</taxon>
        <taxon>Saurischia</taxon>
        <taxon>Theropoda</taxon>
        <taxon>Coelurosauria</taxon>
        <taxon>Aves</taxon>
        <taxon>Neognathae</taxon>
        <taxon>Neoaves</taxon>
        <taxon>Telluraves</taxon>
        <taxon>Australaves</taxon>
        <taxon>Passeriformes</taxon>
        <taxon>Thamnophilidae</taxon>
        <taxon>Willisornis</taxon>
    </lineage>
</organism>
<sequence>MTSPCRREWGLVDGRLSVSRQRTLAARSASAVLPCIGRSVASRSREVVLLFGQLTREVVDSPCLETETPPGCSPVCPV</sequence>
<gene>
    <name evidence="1" type="ORF">WISP_147346</name>
</gene>
<reference evidence="1" key="1">
    <citation type="submission" date="2019-10" db="EMBL/GenBank/DDBJ databases">
        <authorList>
            <person name="Soares A.E.R."/>
            <person name="Aleixo A."/>
            <person name="Schneider P."/>
            <person name="Miyaki C.Y."/>
            <person name="Schneider M.P."/>
            <person name="Mello C."/>
            <person name="Vasconcelos A.T.R."/>
        </authorList>
    </citation>
    <scope>NUCLEOTIDE SEQUENCE</scope>
    <source>
        <tissue evidence="1">Muscle</tissue>
    </source>
</reference>
<proteinExistence type="predicted"/>
<dbReference type="EMBL" id="WHWB01034789">
    <property type="protein sequence ID" value="KAJ7404094.1"/>
    <property type="molecule type" value="Genomic_DNA"/>
</dbReference>
<evidence type="ECO:0000313" key="2">
    <source>
        <dbReference type="Proteomes" id="UP001145742"/>
    </source>
</evidence>